<evidence type="ECO:0000256" key="2">
    <source>
        <dbReference type="SAM" id="SignalP"/>
    </source>
</evidence>
<evidence type="ECO:0000256" key="1">
    <source>
        <dbReference type="SAM" id="MobiDB-lite"/>
    </source>
</evidence>
<evidence type="ECO:0000313" key="5">
    <source>
        <dbReference type="Proteomes" id="UP000242084"/>
    </source>
</evidence>
<keyword evidence="5" id="KW-1185">Reference proteome</keyword>
<dbReference type="KEGG" id="sste:SAMEA4384403_1778"/>
<feature type="domain" description="Pesticidal crystal protein Cry22Aa Ig-like" evidence="3">
    <location>
        <begin position="229"/>
        <end position="300"/>
    </location>
</feature>
<protein>
    <submittedName>
        <fullName evidence="4">Chitinase</fullName>
    </submittedName>
</protein>
<feature type="compositionally biased region" description="Basic and acidic residues" evidence="1">
    <location>
        <begin position="114"/>
        <end position="130"/>
    </location>
</feature>
<dbReference type="InterPro" id="IPR013783">
    <property type="entry name" value="Ig-like_fold"/>
</dbReference>
<evidence type="ECO:0000259" key="3">
    <source>
        <dbReference type="Pfam" id="PF16403"/>
    </source>
</evidence>
<accession>A0A239ZQV9</accession>
<evidence type="ECO:0000313" key="4">
    <source>
        <dbReference type="EMBL" id="SNV73188.1"/>
    </source>
</evidence>
<feature type="signal peptide" evidence="2">
    <location>
        <begin position="1"/>
        <end position="27"/>
    </location>
</feature>
<keyword evidence="2" id="KW-0732">Signal</keyword>
<organism evidence="4 5">
    <name type="scientific">Mammaliicoccus stepanovicii</name>
    <dbReference type="NCBI Taxonomy" id="643214"/>
    <lineage>
        <taxon>Bacteria</taxon>
        <taxon>Bacillati</taxon>
        <taxon>Bacillota</taxon>
        <taxon>Bacilli</taxon>
        <taxon>Bacillales</taxon>
        <taxon>Staphylococcaceae</taxon>
        <taxon>Mammaliicoccus</taxon>
    </lineage>
</organism>
<dbReference type="Proteomes" id="UP000242084">
    <property type="component" value="Chromosome 1"/>
</dbReference>
<feature type="domain" description="Pesticidal crystal protein Cry22Aa Ig-like" evidence="3">
    <location>
        <begin position="157"/>
        <end position="219"/>
    </location>
</feature>
<dbReference type="AlphaFoldDB" id="A0A239ZQV9"/>
<dbReference type="InterPro" id="IPR032179">
    <property type="entry name" value="Cry22Aa_Ig-like"/>
</dbReference>
<feature type="region of interest" description="Disordered" evidence="1">
    <location>
        <begin position="114"/>
        <end position="144"/>
    </location>
</feature>
<feature type="chain" id="PRO_5030041708" evidence="2">
    <location>
        <begin position="28"/>
        <end position="301"/>
    </location>
</feature>
<dbReference type="Pfam" id="PF16403">
    <property type="entry name" value="Bact_surface_Ig-like"/>
    <property type="match status" value="3"/>
</dbReference>
<proteinExistence type="predicted"/>
<gene>
    <name evidence="4" type="ORF">SAMEA4384403_01778</name>
</gene>
<reference evidence="4 5" key="1">
    <citation type="submission" date="2017-06" db="EMBL/GenBank/DDBJ databases">
        <authorList>
            <consortium name="Pathogen Informatics"/>
        </authorList>
    </citation>
    <scope>NUCLEOTIDE SEQUENCE [LARGE SCALE GENOMIC DNA]</scope>
    <source>
        <strain evidence="4 5">NCTC13839</strain>
    </source>
</reference>
<name>A0A239ZQV9_9STAP</name>
<feature type="domain" description="Pesticidal crystal protein Cry22Aa Ig-like" evidence="3">
    <location>
        <begin position="34"/>
        <end position="104"/>
    </location>
</feature>
<sequence length="301" mass="33023">MMNKLLQSLTVLGVSATLVTPSLTAQATGNSLPQIKGVEGDVVEKGADYDLLKGIKAFDKEDGDLTKDIKVTGKVDTSKLGKYKVQYKVTDSDGAYRTKWHYVYVVKEGSLNGSKDKAQDDKTTKNKKPEVASNKTTSKNDLDKNMPLITVPTKDLVYQGDNFDPMKGVKALDKKDGDITKKVTVKGEIDTSKTGLQYITYHVKDSDGYYYTYKRGVYVNDADLSPKPELSGVKDVTINKGNSFDIMKDVKAKDRSGKDLTSEIVTSGEINTNKPGEYRIGYAVSDKDGHIAAYGRTITVK</sequence>
<dbReference type="OrthoDB" id="2195004at2"/>
<dbReference type="Gene3D" id="2.60.40.10">
    <property type="entry name" value="Immunoglobulins"/>
    <property type="match status" value="3"/>
</dbReference>
<dbReference type="EMBL" id="LT906462">
    <property type="protein sequence ID" value="SNV73188.1"/>
    <property type="molecule type" value="Genomic_DNA"/>
</dbReference>